<dbReference type="Proteomes" id="UP000298685">
    <property type="component" value="Chromosome"/>
</dbReference>
<feature type="domain" description="N-(5'phosphoribosyl) anthranilate isomerase (PRAI)" evidence="18">
    <location>
        <begin position="258"/>
        <end position="447"/>
    </location>
</feature>
<dbReference type="UniPathway" id="UPA00035">
    <property type="reaction ID" value="UER00042"/>
</dbReference>
<keyword evidence="12 15" id="KW-0456">Lyase</keyword>
<keyword evidence="13" id="KW-0511">Multifunctional enzyme</keyword>
<comment type="similarity">
    <text evidence="16">Belongs to the TrpF family.</text>
</comment>
<dbReference type="HAMAP" id="MF_00135">
    <property type="entry name" value="PRAI"/>
    <property type="match status" value="1"/>
</dbReference>
<dbReference type="Pfam" id="PF00697">
    <property type="entry name" value="PRAI"/>
    <property type="match status" value="1"/>
</dbReference>
<gene>
    <name evidence="16 19" type="primary">trpF</name>
    <name evidence="15" type="synonym">trpC</name>
    <name evidence="19" type="ORF">D9V78_00975</name>
</gene>
<evidence type="ECO:0000256" key="11">
    <source>
        <dbReference type="ARBA" id="ARBA00023235"/>
    </source>
</evidence>
<evidence type="ECO:0000256" key="16">
    <source>
        <dbReference type="HAMAP-Rule" id="MF_00135"/>
    </source>
</evidence>
<evidence type="ECO:0000256" key="12">
    <source>
        <dbReference type="ARBA" id="ARBA00023239"/>
    </source>
</evidence>
<comment type="similarity">
    <text evidence="15">Belongs to the TrpC family.</text>
</comment>
<evidence type="ECO:0000256" key="9">
    <source>
        <dbReference type="ARBA" id="ARBA00022822"/>
    </source>
</evidence>
<dbReference type="HAMAP" id="MF_00134_B">
    <property type="entry name" value="IGPS_B"/>
    <property type="match status" value="1"/>
</dbReference>
<reference evidence="19 20" key="1">
    <citation type="submission" date="2018-10" db="EMBL/GenBank/DDBJ databases">
        <title>Comparative functional genomics of the obligate endosymbiont Buchnera aphidicola.</title>
        <authorList>
            <person name="Chong R.A."/>
        </authorList>
    </citation>
    <scope>NUCLEOTIDE SEQUENCE [LARGE SCALE GENOMIC DNA]</scope>
    <source>
        <strain evidence="19 20">Ska</strain>
    </source>
</reference>
<evidence type="ECO:0000256" key="2">
    <source>
        <dbReference type="ARBA" id="ARBA00001633"/>
    </source>
</evidence>
<evidence type="ECO:0000256" key="13">
    <source>
        <dbReference type="ARBA" id="ARBA00023268"/>
    </source>
</evidence>
<evidence type="ECO:0000256" key="8">
    <source>
        <dbReference type="ARBA" id="ARBA00022793"/>
    </source>
</evidence>
<comment type="function">
    <text evidence="14">Bifunctional enzyme that catalyzes two sequential steps of tryptophan biosynthetic pathway. The first reaction is catalyzed by the isomerase, coded by the TrpF domain; the second reaction is catalyzed by the synthase, coded by the TrpC domain.</text>
</comment>
<evidence type="ECO:0000259" key="17">
    <source>
        <dbReference type="Pfam" id="PF00218"/>
    </source>
</evidence>
<evidence type="ECO:0000256" key="15">
    <source>
        <dbReference type="HAMAP-Rule" id="MF_00134"/>
    </source>
</evidence>
<dbReference type="SUPFAM" id="SSF51366">
    <property type="entry name" value="Ribulose-phoshate binding barrel"/>
    <property type="match status" value="2"/>
</dbReference>
<dbReference type="Pfam" id="PF00218">
    <property type="entry name" value="IGPS"/>
    <property type="match status" value="1"/>
</dbReference>
<accession>A0A4D6Y8K0</accession>
<comment type="catalytic activity">
    <reaction evidence="1 16">
        <text>N-(5-phospho-beta-D-ribosyl)anthranilate = 1-(2-carboxyphenylamino)-1-deoxy-D-ribulose 5-phosphate</text>
        <dbReference type="Rhea" id="RHEA:21540"/>
        <dbReference type="ChEBI" id="CHEBI:18277"/>
        <dbReference type="ChEBI" id="CHEBI:58613"/>
        <dbReference type="EC" id="5.3.1.24"/>
    </reaction>
</comment>
<dbReference type="EC" id="5.3.1.24" evidence="16"/>
<dbReference type="FunFam" id="3.20.20.70:FF:000024">
    <property type="entry name" value="Indole-3-glycerol phosphate synthase"/>
    <property type="match status" value="1"/>
</dbReference>
<evidence type="ECO:0000313" key="20">
    <source>
        <dbReference type="Proteomes" id="UP000298685"/>
    </source>
</evidence>
<evidence type="ECO:0000256" key="7">
    <source>
        <dbReference type="ARBA" id="ARBA00022605"/>
    </source>
</evidence>
<dbReference type="AlphaFoldDB" id="A0A4D6Y8K0"/>
<comment type="pathway">
    <text evidence="4 15">Amino-acid biosynthesis; L-tryptophan biosynthesis; L-tryptophan from chorismate: step 4/5.</text>
</comment>
<evidence type="ECO:0000256" key="6">
    <source>
        <dbReference type="ARBA" id="ARBA00009847"/>
    </source>
</evidence>
<keyword evidence="11 16" id="KW-0413">Isomerase</keyword>
<dbReference type="InterPro" id="IPR011060">
    <property type="entry name" value="RibuloseP-bd_barrel"/>
</dbReference>
<comment type="catalytic activity">
    <reaction evidence="2 15">
        <text>1-(2-carboxyphenylamino)-1-deoxy-D-ribulose 5-phosphate + H(+) = (1S,2R)-1-C-(indol-3-yl)glycerol 3-phosphate + CO2 + H2O</text>
        <dbReference type="Rhea" id="RHEA:23476"/>
        <dbReference type="ChEBI" id="CHEBI:15377"/>
        <dbReference type="ChEBI" id="CHEBI:15378"/>
        <dbReference type="ChEBI" id="CHEBI:16526"/>
        <dbReference type="ChEBI" id="CHEBI:58613"/>
        <dbReference type="ChEBI" id="CHEBI:58866"/>
        <dbReference type="EC" id="4.1.1.48"/>
    </reaction>
</comment>
<keyword evidence="9 15" id="KW-0822">Tryptophan biosynthesis</keyword>
<dbReference type="GO" id="GO:0000162">
    <property type="term" value="P:L-tryptophan biosynthetic process"/>
    <property type="evidence" value="ECO:0007669"/>
    <property type="project" value="UniProtKB-UniRule"/>
</dbReference>
<dbReference type="InterPro" id="IPR013798">
    <property type="entry name" value="Indole-3-glycerol_P_synth_dom"/>
</dbReference>
<dbReference type="GO" id="GO:0004640">
    <property type="term" value="F:phosphoribosylanthranilate isomerase activity"/>
    <property type="evidence" value="ECO:0007669"/>
    <property type="project" value="UniProtKB-UniRule"/>
</dbReference>
<comment type="similarity">
    <text evidence="6">In the C-terminal section; belongs to the TrpF family.</text>
</comment>
<dbReference type="InterPro" id="IPR013785">
    <property type="entry name" value="Aldolase_TIM"/>
</dbReference>
<evidence type="ECO:0000313" key="19">
    <source>
        <dbReference type="EMBL" id="QCI25987.1"/>
    </source>
</evidence>
<dbReference type="PROSITE" id="PS00614">
    <property type="entry name" value="IGPS"/>
    <property type="match status" value="1"/>
</dbReference>
<dbReference type="RefSeq" id="WP_158350544.1">
    <property type="nucleotide sequence ID" value="NZ_CP032999.1"/>
</dbReference>
<feature type="domain" description="Indole-3-glycerol phosphate synthase" evidence="17">
    <location>
        <begin position="6"/>
        <end position="251"/>
    </location>
</feature>
<dbReference type="NCBIfam" id="NF006945">
    <property type="entry name" value="PRK09427.1"/>
    <property type="match status" value="1"/>
</dbReference>
<evidence type="ECO:0000256" key="4">
    <source>
        <dbReference type="ARBA" id="ARBA00004696"/>
    </source>
</evidence>
<dbReference type="GO" id="GO:0004425">
    <property type="term" value="F:indole-3-glycerol-phosphate synthase activity"/>
    <property type="evidence" value="ECO:0007669"/>
    <property type="project" value="UniProtKB-UniRule"/>
</dbReference>
<dbReference type="EC" id="4.1.1.48" evidence="15"/>
<name>A0A4D6Y8K0_9GAMM</name>
<evidence type="ECO:0000256" key="14">
    <source>
        <dbReference type="ARBA" id="ARBA00025592"/>
    </source>
</evidence>
<dbReference type="Gene3D" id="3.20.20.70">
    <property type="entry name" value="Aldolase class I"/>
    <property type="match status" value="2"/>
</dbReference>
<evidence type="ECO:0000256" key="1">
    <source>
        <dbReference type="ARBA" id="ARBA00001164"/>
    </source>
</evidence>
<evidence type="ECO:0000256" key="5">
    <source>
        <dbReference type="ARBA" id="ARBA00007902"/>
    </source>
</evidence>
<evidence type="ECO:0000259" key="18">
    <source>
        <dbReference type="Pfam" id="PF00697"/>
    </source>
</evidence>
<proteinExistence type="inferred from homology"/>
<keyword evidence="7 15" id="KW-0028">Amino-acid biosynthesis</keyword>
<evidence type="ECO:0000256" key="3">
    <source>
        <dbReference type="ARBA" id="ARBA00004664"/>
    </source>
</evidence>
<comment type="similarity">
    <text evidence="5">In the N-terminal section; belongs to the TrpC family.</text>
</comment>
<keyword evidence="8 15" id="KW-0210">Decarboxylase</keyword>
<dbReference type="CDD" id="cd00331">
    <property type="entry name" value="IGPS"/>
    <property type="match status" value="1"/>
</dbReference>
<sequence length="453" mass="52606">MQQNILKNILYNKKQWLIKQQRKFPLKKISNHIIPSNRNFYKILKSTYPSFILEVKQASPSTGVINANLNIKKITQVYKKHATIISVLTDEKYFYGNFQRLFEINQLVKQPILCKDFFIDPYQVYLARYYKADAILLMLSVLDDAQYKYLENIAHKMNMGILTEIHNEHELHRAIKLKAKVIGINNRNLNNFQIDLNTTYTLAPMIPKNKIIISESGIKDHIQIKQLKKIVHGFLIGSSLMKSNDINLKVNNIIFGNNKICGLTRTKDAIQAEKFGAVYGGLIFVSNSPRALQYDTAKKIVKSTQLKYVGVFQNEDIEKILFLIKKLKLYAIQLHGNENTEYILNIKKKIPKNVEIWKSIYIVKQKNQLDFKNINYYLFDNYQGGSGICFNWEYTKKYSLNKVFLSGGLSEKNCIQAKQLNCFGLDFNSQLEHTIGIKNHKKLKILFTKLKLS</sequence>
<organism evidence="19 20">
    <name type="scientific">Buchnera aphidicola</name>
    <name type="common">Sarucallis kahawaluokalani</name>
    <dbReference type="NCBI Taxonomy" id="1241878"/>
    <lineage>
        <taxon>Bacteria</taxon>
        <taxon>Pseudomonadati</taxon>
        <taxon>Pseudomonadota</taxon>
        <taxon>Gammaproteobacteria</taxon>
        <taxon>Enterobacterales</taxon>
        <taxon>Erwiniaceae</taxon>
        <taxon>Buchnera</taxon>
    </lineage>
</organism>
<dbReference type="PANTHER" id="PTHR22854:SF2">
    <property type="entry name" value="INDOLE-3-GLYCEROL-PHOSPHATE SYNTHASE"/>
    <property type="match status" value="1"/>
</dbReference>
<keyword evidence="10 15" id="KW-0057">Aromatic amino acid biosynthesis</keyword>
<dbReference type="InterPro" id="IPR001468">
    <property type="entry name" value="Indole-3-GlycerolPSynthase_CS"/>
</dbReference>
<evidence type="ECO:0000256" key="10">
    <source>
        <dbReference type="ARBA" id="ARBA00023141"/>
    </source>
</evidence>
<dbReference type="PANTHER" id="PTHR22854">
    <property type="entry name" value="TRYPTOPHAN BIOSYNTHESIS PROTEIN"/>
    <property type="match status" value="1"/>
</dbReference>
<comment type="pathway">
    <text evidence="3 16">Amino-acid biosynthesis; L-tryptophan biosynthesis; L-tryptophan from chorismate: step 3/5.</text>
</comment>
<dbReference type="EMBL" id="CP032999">
    <property type="protein sequence ID" value="QCI25987.1"/>
    <property type="molecule type" value="Genomic_DNA"/>
</dbReference>
<dbReference type="InterPro" id="IPR001240">
    <property type="entry name" value="PRAI_dom"/>
</dbReference>
<dbReference type="CDD" id="cd00405">
    <property type="entry name" value="PRAI"/>
    <property type="match status" value="1"/>
</dbReference>
<dbReference type="OrthoDB" id="9804217at2"/>
<dbReference type="InterPro" id="IPR045186">
    <property type="entry name" value="Indole-3-glycerol_P_synth"/>
</dbReference>
<protein>
    <recommendedName>
        <fullName evidence="15 16">Multifunctional fusion protein</fullName>
    </recommendedName>
    <domain>
        <recommendedName>
            <fullName evidence="15">Indole-3-glycerol phosphate synthase</fullName>
            <shortName evidence="15">IGPS</shortName>
            <ecNumber evidence="15">4.1.1.48</ecNumber>
        </recommendedName>
    </domain>
    <domain>
        <recommendedName>
            <fullName evidence="16">N-(5'-phosphoribosyl)anthranilate isomerase</fullName>
            <shortName evidence="16">PRAI</shortName>
            <ecNumber evidence="16">5.3.1.24</ecNumber>
        </recommendedName>
    </domain>
</protein>